<organism evidence="18">
    <name type="scientific">Human papillomavirus</name>
    <dbReference type="NCBI Taxonomy" id="10566"/>
    <lineage>
        <taxon>Viruses</taxon>
        <taxon>Monodnaviria</taxon>
        <taxon>Shotokuvirae</taxon>
        <taxon>Cossaviricota</taxon>
        <taxon>Papovaviricetes</taxon>
        <taxon>Zurhausenvirales</taxon>
        <taxon>Papillomaviridae</taxon>
    </lineage>
</organism>
<comment type="caution">
    <text evidence="16">Lacks conserved residue(s) required for the propagation of feature annotation.</text>
</comment>
<dbReference type="GO" id="GO:0042025">
    <property type="term" value="C:host cell nucleus"/>
    <property type="evidence" value="ECO:0007669"/>
    <property type="project" value="UniProtKB-SubCell"/>
</dbReference>
<keyword evidence="6 16" id="KW-0479">Metal-binding</keyword>
<dbReference type="InterPro" id="IPR001334">
    <property type="entry name" value="E6"/>
</dbReference>
<dbReference type="EMBL" id="MH777265">
    <property type="protein sequence ID" value="AYA94835.1"/>
    <property type="molecule type" value="Genomic_DNA"/>
</dbReference>
<evidence type="ECO:0000256" key="4">
    <source>
        <dbReference type="ARBA" id="ARBA00022581"/>
    </source>
</evidence>
<dbReference type="GO" id="GO:0030430">
    <property type="term" value="C:host cell cytoplasm"/>
    <property type="evidence" value="ECO:0007669"/>
    <property type="project" value="UniProtKB-SubCell"/>
</dbReference>
<evidence type="ECO:0000256" key="9">
    <source>
        <dbReference type="ARBA" id="ARBA00023015"/>
    </source>
</evidence>
<keyword evidence="9 16" id="KW-0805">Transcription regulation</keyword>
<comment type="function">
    <text evidence="16">Plays a major role in the induction and maintenance of cellular transformation. E6 associates with host UBE3A/E6-AP ubiquitin-protein ligase and modulates its activity. Protects host keratinocytes from apoptosis by mediating the degradation of host BAK1. May also inhibit host immune response.</text>
</comment>
<dbReference type="GO" id="GO:0039648">
    <property type="term" value="P:symbiont-mediated perturbation of host ubiquitin-like protein modification"/>
    <property type="evidence" value="ECO:0007669"/>
    <property type="project" value="UniProtKB-UniRule"/>
</dbReference>
<dbReference type="GO" id="GO:0006351">
    <property type="term" value="P:DNA-templated transcription"/>
    <property type="evidence" value="ECO:0007669"/>
    <property type="project" value="UniProtKB-UniRule"/>
</dbReference>
<gene>
    <name evidence="16" type="primary">E6</name>
</gene>
<evidence type="ECO:0000256" key="11">
    <source>
        <dbReference type="ARBA" id="ARBA00023159"/>
    </source>
</evidence>
<dbReference type="GO" id="GO:0052170">
    <property type="term" value="P:symbiont-mediated suppression of host innate immune response"/>
    <property type="evidence" value="ECO:0007669"/>
    <property type="project" value="UniProtKB-KW"/>
</dbReference>
<keyword evidence="10 16" id="KW-0238">DNA-binding</keyword>
<sequence length="141" mass="16467">MDPVRAKNLVDYCKQENLTFFELTLKCLFCNFVVSLPDLASFHCKQLALVYRNNIAFAACSQCLRLSAAFETQRYYTCSIRAGLLSDVIGRHLSDIPIRCEYCLQLLDYIEKFDCIYRSGYFHLVRGNFRGCCRNCYQYDE</sequence>
<accession>A0A385PLJ7</accession>
<keyword evidence="11 16" id="KW-0010">Activator</keyword>
<keyword evidence="5 16" id="KW-1090">Inhibition of host innate immune response by virus</keyword>
<keyword evidence="4 16" id="KW-0945">Host-virus interaction</keyword>
<dbReference type="GO" id="GO:0006355">
    <property type="term" value="P:regulation of DNA-templated transcription"/>
    <property type="evidence" value="ECO:0007669"/>
    <property type="project" value="UniProtKB-UniRule"/>
</dbReference>
<dbReference type="Gene3D" id="3.30.240.40">
    <property type="entry name" value="E6 early regulatory protein"/>
    <property type="match status" value="2"/>
</dbReference>
<dbReference type="GO" id="GO:0052150">
    <property type="term" value="P:symbiont-mediated perturbation of host apoptosis"/>
    <property type="evidence" value="ECO:0007669"/>
    <property type="project" value="UniProtKB-KW"/>
</dbReference>
<keyword evidence="7 16" id="KW-0863">Zinc-finger</keyword>
<dbReference type="HAMAP" id="MF_04006">
    <property type="entry name" value="HPV_E6"/>
    <property type="match status" value="1"/>
</dbReference>
<feature type="zinc finger region" evidence="16">
    <location>
        <begin position="100"/>
        <end position="136"/>
    </location>
</feature>
<comment type="subcellular location">
    <subcellularLocation>
        <location evidence="16 17">Host cytoplasm</location>
    </subcellularLocation>
    <subcellularLocation>
        <location evidence="16 17">Host nucleus</location>
    </subcellularLocation>
</comment>
<comment type="subunit">
    <text evidence="16">Forms homodimers. Interacts with ubiquitin-protein ligase UBE3A/E6-AP; this interaction stimulates UBE3A ubiquitin activity. Interacts with host BAK1.</text>
</comment>
<keyword evidence="12 16" id="KW-0804">Transcription</keyword>
<dbReference type="GO" id="GO:0003677">
    <property type="term" value="F:DNA binding"/>
    <property type="evidence" value="ECO:0007669"/>
    <property type="project" value="UniProtKB-UniRule"/>
</dbReference>
<evidence type="ECO:0000256" key="1">
    <source>
        <dbReference type="ARBA" id="ARBA00006346"/>
    </source>
</evidence>
<keyword evidence="3 16" id="KW-1048">Host nucleus</keyword>
<evidence type="ECO:0000256" key="16">
    <source>
        <dbReference type="HAMAP-Rule" id="MF_04006"/>
    </source>
</evidence>
<dbReference type="GO" id="GO:0039502">
    <property type="term" value="P:symbiont-mediated suppression of host type I interferon-mediated signaling pathway"/>
    <property type="evidence" value="ECO:0007669"/>
    <property type="project" value="UniProtKB-UniRule"/>
</dbReference>
<evidence type="ECO:0000313" key="18">
    <source>
        <dbReference type="EMBL" id="AYA94835.1"/>
    </source>
</evidence>
<dbReference type="SUPFAM" id="SSF161229">
    <property type="entry name" value="E6 C-terminal domain-like"/>
    <property type="match status" value="2"/>
</dbReference>
<keyword evidence="15 16" id="KW-1119">Modulation of host cell apoptosis by virus</keyword>
<evidence type="ECO:0000256" key="8">
    <source>
        <dbReference type="ARBA" id="ARBA00022833"/>
    </source>
</evidence>
<dbReference type="GO" id="GO:0008270">
    <property type="term" value="F:zinc ion binding"/>
    <property type="evidence" value="ECO:0007669"/>
    <property type="project" value="UniProtKB-KW"/>
</dbReference>
<evidence type="ECO:0000256" key="2">
    <source>
        <dbReference type="ARBA" id="ARBA00022518"/>
    </source>
</evidence>
<keyword evidence="8 16" id="KW-0862">Zinc</keyword>
<evidence type="ECO:0000256" key="6">
    <source>
        <dbReference type="ARBA" id="ARBA00022723"/>
    </source>
</evidence>
<evidence type="ECO:0000256" key="14">
    <source>
        <dbReference type="ARBA" id="ARBA00023280"/>
    </source>
</evidence>
<evidence type="ECO:0000256" key="12">
    <source>
        <dbReference type="ARBA" id="ARBA00023163"/>
    </source>
</evidence>
<evidence type="ECO:0000256" key="17">
    <source>
        <dbReference type="RuleBase" id="RU363123"/>
    </source>
</evidence>
<protein>
    <recommendedName>
        <fullName evidence="16 17">Protein E6</fullName>
    </recommendedName>
</protein>
<keyword evidence="13 16" id="KW-1035">Host cytoplasm</keyword>
<reference evidence="18" key="1">
    <citation type="journal article" date="2018" name="Nat. Med.">
        <title>Expanded skin virome in DOCK8-deficient patients.</title>
        <authorList>
            <consortium name="NISC Comparative Sequencing Program"/>
            <person name="Tirosh O."/>
            <person name="Conlan S."/>
            <person name="Deming C."/>
            <person name="Lee-Lin S.Q."/>
            <person name="Huang X."/>
            <person name="Su H.C."/>
            <person name="Freeman A.F."/>
            <person name="Segre J.A."/>
            <person name="Kong H.H."/>
        </authorList>
    </citation>
    <scope>NUCLEOTIDE SEQUENCE</scope>
    <source>
        <strain evidence="18">HPV-mSK_123</strain>
    </source>
</reference>
<comment type="similarity">
    <text evidence="1 16 17">Belongs to the papillomaviridae E6 protein family.</text>
</comment>
<name>A0A385PLJ7_9PAPI</name>
<keyword evidence="14 16" id="KW-0899">Viral immunoevasion</keyword>
<evidence type="ECO:0000256" key="15">
    <source>
        <dbReference type="ARBA" id="ARBA00023323"/>
    </source>
</evidence>
<dbReference type="InterPro" id="IPR038575">
    <property type="entry name" value="E6_sf"/>
</dbReference>
<evidence type="ECO:0000256" key="13">
    <source>
        <dbReference type="ARBA" id="ARBA00023200"/>
    </source>
</evidence>
<keyword evidence="2 16" id="KW-0244">Early protein</keyword>
<proteinExistence type="inferred from homology"/>
<evidence type="ECO:0000256" key="3">
    <source>
        <dbReference type="ARBA" id="ARBA00022562"/>
    </source>
</evidence>
<feature type="zinc finger region" evidence="16">
    <location>
        <begin position="27"/>
        <end position="63"/>
    </location>
</feature>
<evidence type="ECO:0000256" key="7">
    <source>
        <dbReference type="ARBA" id="ARBA00022771"/>
    </source>
</evidence>
<evidence type="ECO:0000256" key="10">
    <source>
        <dbReference type="ARBA" id="ARBA00023125"/>
    </source>
</evidence>
<evidence type="ECO:0000256" key="5">
    <source>
        <dbReference type="ARBA" id="ARBA00022632"/>
    </source>
</evidence>
<dbReference type="Pfam" id="PF00518">
    <property type="entry name" value="E6"/>
    <property type="match status" value="1"/>
</dbReference>